<protein>
    <recommendedName>
        <fullName evidence="5">PLD phosphodiesterase domain-containing protein</fullName>
    </recommendedName>
</protein>
<dbReference type="InterPro" id="IPR015679">
    <property type="entry name" value="PLipase_D_fam"/>
</dbReference>
<gene>
    <name evidence="6" type="ORF">GC098_31720</name>
</gene>
<dbReference type="SMART" id="SM00155">
    <property type="entry name" value="PLDc"/>
    <property type="match status" value="2"/>
</dbReference>
<organism evidence="6 7">
    <name type="scientific">Paenibacillus phytorum</name>
    <dbReference type="NCBI Taxonomy" id="2654977"/>
    <lineage>
        <taxon>Bacteria</taxon>
        <taxon>Bacillati</taxon>
        <taxon>Bacillota</taxon>
        <taxon>Bacilli</taxon>
        <taxon>Bacillales</taxon>
        <taxon>Paenibacillaceae</taxon>
        <taxon>Paenibacillus</taxon>
    </lineage>
</organism>
<evidence type="ECO:0000259" key="5">
    <source>
        <dbReference type="PROSITE" id="PS50035"/>
    </source>
</evidence>
<accession>A0ABX1Y715</accession>
<dbReference type="PANTHER" id="PTHR18896:SF76">
    <property type="entry name" value="PHOSPHOLIPASE"/>
    <property type="match status" value="1"/>
</dbReference>
<feature type="domain" description="PLD phosphodiesterase" evidence="5">
    <location>
        <begin position="360"/>
        <end position="387"/>
    </location>
</feature>
<dbReference type="Pfam" id="PF13091">
    <property type="entry name" value="PLDc_2"/>
    <property type="match status" value="2"/>
</dbReference>
<name>A0ABX1Y715_9BACL</name>
<dbReference type="InterPro" id="IPR001736">
    <property type="entry name" value="PLipase_D/transphosphatidylase"/>
</dbReference>
<dbReference type="InterPro" id="IPR025202">
    <property type="entry name" value="PLD-like_dom"/>
</dbReference>
<dbReference type="PANTHER" id="PTHR18896">
    <property type="entry name" value="PHOSPHOLIPASE D"/>
    <property type="match status" value="1"/>
</dbReference>
<dbReference type="Proteomes" id="UP000616779">
    <property type="component" value="Unassembled WGS sequence"/>
</dbReference>
<evidence type="ECO:0000256" key="4">
    <source>
        <dbReference type="ARBA" id="ARBA00023098"/>
    </source>
</evidence>
<dbReference type="PROSITE" id="PS50035">
    <property type="entry name" value="PLD"/>
    <property type="match status" value="1"/>
</dbReference>
<keyword evidence="2" id="KW-0677">Repeat</keyword>
<evidence type="ECO:0000313" key="6">
    <source>
        <dbReference type="EMBL" id="NOU75871.1"/>
    </source>
</evidence>
<comment type="catalytic activity">
    <reaction evidence="1">
        <text>a 1,2-diacyl-sn-glycero-3-phosphocholine + H2O = a 1,2-diacyl-sn-glycero-3-phosphate + choline + H(+)</text>
        <dbReference type="Rhea" id="RHEA:14445"/>
        <dbReference type="ChEBI" id="CHEBI:15354"/>
        <dbReference type="ChEBI" id="CHEBI:15377"/>
        <dbReference type="ChEBI" id="CHEBI:15378"/>
        <dbReference type="ChEBI" id="CHEBI:57643"/>
        <dbReference type="ChEBI" id="CHEBI:58608"/>
        <dbReference type="EC" id="3.1.4.4"/>
    </reaction>
</comment>
<sequence>MTKIEVSTVSGSESHIPFLESCSYPVRQGNIVRPLVDSAPTFRRICEAIETAQISVWITFTFVDPYFQMPDDRGTLFDVLDRAVARGLDVRIIFWRPNSESSGYGQAFPGSYADSEMLAARGSLFRTRWDRAHGYFCQHQKCWLIDAGHSSETTFIGGINPTFKAFEPGHMGEGQRHDIFVEVIGPSATDVHHNFVQRWNEASERMKEDGVWGHNGDDELTFPTRVSVPRGDSQVQIQRNVYESRYSNSYPTPGGSSFDIGTGERSIFEQYKRAIDAARCTIYIENQALPVPEISARLEEALKRGVDVVLLVPAEPESYVRAFRQHPDSKSFFDHLEALGRYENFALVGIAGLNGQRERSNIYVHAKIMLIDDAWATIGSCNLHWNSLFGHTEMNAAFWDPKVVQSLRRQLFSEHLGQDTLQLNDREALQLYRNIAHENQIRGTRGDFDWKSLAFALDPTTYGQ</sequence>
<evidence type="ECO:0000256" key="3">
    <source>
        <dbReference type="ARBA" id="ARBA00022801"/>
    </source>
</evidence>
<evidence type="ECO:0000256" key="1">
    <source>
        <dbReference type="ARBA" id="ARBA00000798"/>
    </source>
</evidence>
<dbReference type="CDD" id="cd09105">
    <property type="entry name" value="PLDc_vPLD1_2_like_2"/>
    <property type="match status" value="1"/>
</dbReference>
<dbReference type="Gene3D" id="3.30.870.10">
    <property type="entry name" value="Endonuclease Chain A"/>
    <property type="match status" value="2"/>
</dbReference>
<evidence type="ECO:0000256" key="2">
    <source>
        <dbReference type="ARBA" id="ARBA00022737"/>
    </source>
</evidence>
<keyword evidence="3" id="KW-0378">Hydrolase</keyword>
<keyword evidence="7" id="KW-1185">Reference proteome</keyword>
<reference evidence="6 7" key="1">
    <citation type="submission" date="2019-10" db="EMBL/GenBank/DDBJ databases">
        <title>Description of Paenibacillus terrestris sp. nov.</title>
        <authorList>
            <person name="Carlier A."/>
            <person name="Qi S."/>
        </authorList>
    </citation>
    <scope>NUCLEOTIDE SEQUENCE [LARGE SCALE GENOMIC DNA]</scope>
    <source>
        <strain evidence="6 7">LMG 31458</strain>
    </source>
</reference>
<dbReference type="SUPFAM" id="SSF56024">
    <property type="entry name" value="Phospholipase D/nuclease"/>
    <property type="match status" value="2"/>
</dbReference>
<keyword evidence="4" id="KW-0443">Lipid metabolism</keyword>
<proteinExistence type="predicted"/>
<comment type="caution">
    <text evidence="6">The sequence shown here is derived from an EMBL/GenBank/DDBJ whole genome shotgun (WGS) entry which is preliminary data.</text>
</comment>
<evidence type="ECO:0000313" key="7">
    <source>
        <dbReference type="Proteomes" id="UP000616779"/>
    </source>
</evidence>
<dbReference type="EMBL" id="WHOA01000235">
    <property type="protein sequence ID" value="NOU75871.1"/>
    <property type="molecule type" value="Genomic_DNA"/>
</dbReference>